<dbReference type="Pfam" id="PF23232">
    <property type="entry name" value="AAA_lid_13"/>
    <property type="match status" value="1"/>
</dbReference>
<dbReference type="SUPFAM" id="SSF52540">
    <property type="entry name" value="P-loop containing nucleoside triphosphate hydrolases"/>
    <property type="match status" value="1"/>
</dbReference>
<reference evidence="5" key="2">
    <citation type="submission" date="2023-05" db="EMBL/GenBank/DDBJ databases">
        <authorList>
            <consortium name="Lawrence Berkeley National Laboratory"/>
            <person name="Steindorff A."/>
            <person name="Hensen N."/>
            <person name="Bonometti L."/>
            <person name="Westerberg I."/>
            <person name="Brannstrom I.O."/>
            <person name="Guillou S."/>
            <person name="Cros-Aarteil S."/>
            <person name="Calhoun S."/>
            <person name="Haridas S."/>
            <person name="Kuo A."/>
            <person name="Mondo S."/>
            <person name="Pangilinan J."/>
            <person name="Riley R."/>
            <person name="Labutti K."/>
            <person name="Andreopoulos B."/>
            <person name="Lipzen A."/>
            <person name="Chen C."/>
            <person name="Yanf M."/>
            <person name="Daum C."/>
            <person name="Ng V."/>
            <person name="Clum A."/>
            <person name="Ohm R."/>
            <person name="Martin F."/>
            <person name="Silar P."/>
            <person name="Natvig D."/>
            <person name="Lalanne C."/>
            <person name="Gautier V."/>
            <person name="Ament-Velasquez S.L."/>
            <person name="Kruys A."/>
            <person name="Hutchinson M.I."/>
            <person name="Powell A.J."/>
            <person name="Barry K."/>
            <person name="Miller A.N."/>
            <person name="Grigoriev I.V."/>
            <person name="Debuchy R."/>
            <person name="Gladieux P."/>
            <person name="Thoren M.H."/>
            <person name="Johannesson H."/>
        </authorList>
    </citation>
    <scope>NUCLEOTIDE SEQUENCE</scope>
    <source>
        <strain evidence="5">PSN309</strain>
    </source>
</reference>
<evidence type="ECO:0000313" key="6">
    <source>
        <dbReference type="Proteomes" id="UP001302126"/>
    </source>
</evidence>
<dbReference type="InterPro" id="IPR003593">
    <property type="entry name" value="AAA+_ATPase"/>
</dbReference>
<dbReference type="PRINTS" id="PR00819">
    <property type="entry name" value="CBXCFQXSUPER"/>
</dbReference>
<protein>
    <submittedName>
        <fullName evidence="5">AAA family ATPase</fullName>
    </submittedName>
</protein>
<evidence type="ECO:0000313" key="5">
    <source>
        <dbReference type="EMBL" id="KAK4185574.1"/>
    </source>
</evidence>
<dbReference type="InterPro" id="IPR027417">
    <property type="entry name" value="P-loop_NTPase"/>
</dbReference>
<feature type="region of interest" description="Disordered" evidence="3">
    <location>
        <begin position="440"/>
        <end position="463"/>
    </location>
</feature>
<keyword evidence="6" id="KW-1185">Reference proteome</keyword>
<evidence type="ECO:0000256" key="2">
    <source>
        <dbReference type="ARBA" id="ARBA00022840"/>
    </source>
</evidence>
<comment type="caution">
    <text evidence="5">The sequence shown here is derived from an EMBL/GenBank/DDBJ whole genome shotgun (WGS) entry which is preliminary data.</text>
</comment>
<organism evidence="5 6">
    <name type="scientific">Podospora australis</name>
    <dbReference type="NCBI Taxonomy" id="1536484"/>
    <lineage>
        <taxon>Eukaryota</taxon>
        <taxon>Fungi</taxon>
        <taxon>Dikarya</taxon>
        <taxon>Ascomycota</taxon>
        <taxon>Pezizomycotina</taxon>
        <taxon>Sordariomycetes</taxon>
        <taxon>Sordariomycetidae</taxon>
        <taxon>Sordariales</taxon>
        <taxon>Podosporaceae</taxon>
        <taxon>Podospora</taxon>
    </lineage>
</organism>
<dbReference type="GO" id="GO:0005524">
    <property type="term" value="F:ATP binding"/>
    <property type="evidence" value="ECO:0007669"/>
    <property type="project" value="UniProtKB-KW"/>
</dbReference>
<evidence type="ECO:0000256" key="3">
    <source>
        <dbReference type="SAM" id="MobiDB-lite"/>
    </source>
</evidence>
<dbReference type="GO" id="GO:0016887">
    <property type="term" value="F:ATP hydrolysis activity"/>
    <property type="evidence" value="ECO:0007669"/>
    <property type="project" value="InterPro"/>
</dbReference>
<dbReference type="InterPro" id="IPR056599">
    <property type="entry name" value="AAA_lid_fung"/>
</dbReference>
<dbReference type="Gene3D" id="3.40.50.300">
    <property type="entry name" value="P-loop containing nucleotide triphosphate hydrolases"/>
    <property type="match status" value="1"/>
</dbReference>
<feature type="compositionally biased region" description="Polar residues" evidence="3">
    <location>
        <begin position="440"/>
        <end position="450"/>
    </location>
</feature>
<dbReference type="InterPro" id="IPR003959">
    <property type="entry name" value="ATPase_AAA_core"/>
</dbReference>
<feature type="region of interest" description="Disordered" evidence="3">
    <location>
        <begin position="1"/>
        <end position="31"/>
    </location>
</feature>
<dbReference type="PANTHER" id="PTHR46411">
    <property type="entry name" value="FAMILY ATPASE, PUTATIVE-RELATED"/>
    <property type="match status" value="1"/>
</dbReference>
<dbReference type="PANTHER" id="PTHR46411:SF2">
    <property type="entry name" value="AAA+ ATPASE DOMAIN-CONTAINING PROTEIN"/>
    <property type="match status" value="1"/>
</dbReference>
<keyword evidence="1" id="KW-0547">Nucleotide-binding</keyword>
<proteinExistence type="predicted"/>
<reference evidence="5" key="1">
    <citation type="journal article" date="2023" name="Mol. Phylogenet. Evol.">
        <title>Genome-scale phylogeny and comparative genomics of the fungal order Sordariales.</title>
        <authorList>
            <person name="Hensen N."/>
            <person name="Bonometti L."/>
            <person name="Westerberg I."/>
            <person name="Brannstrom I.O."/>
            <person name="Guillou S."/>
            <person name="Cros-Aarteil S."/>
            <person name="Calhoun S."/>
            <person name="Haridas S."/>
            <person name="Kuo A."/>
            <person name="Mondo S."/>
            <person name="Pangilinan J."/>
            <person name="Riley R."/>
            <person name="LaButti K."/>
            <person name="Andreopoulos B."/>
            <person name="Lipzen A."/>
            <person name="Chen C."/>
            <person name="Yan M."/>
            <person name="Daum C."/>
            <person name="Ng V."/>
            <person name="Clum A."/>
            <person name="Steindorff A."/>
            <person name="Ohm R.A."/>
            <person name="Martin F."/>
            <person name="Silar P."/>
            <person name="Natvig D.O."/>
            <person name="Lalanne C."/>
            <person name="Gautier V."/>
            <person name="Ament-Velasquez S.L."/>
            <person name="Kruys A."/>
            <person name="Hutchinson M.I."/>
            <person name="Powell A.J."/>
            <person name="Barry K."/>
            <person name="Miller A.N."/>
            <person name="Grigoriev I.V."/>
            <person name="Debuchy R."/>
            <person name="Gladieux P."/>
            <person name="Hiltunen Thoren M."/>
            <person name="Johannesson H."/>
        </authorList>
    </citation>
    <scope>NUCLEOTIDE SEQUENCE</scope>
    <source>
        <strain evidence="5">PSN309</strain>
    </source>
</reference>
<gene>
    <name evidence="5" type="ORF">QBC35DRAFT_503233</name>
</gene>
<dbReference type="Pfam" id="PF00004">
    <property type="entry name" value="AAA"/>
    <property type="match status" value="1"/>
</dbReference>
<dbReference type="SMART" id="SM00382">
    <property type="entry name" value="AAA"/>
    <property type="match status" value="1"/>
</dbReference>
<dbReference type="InterPro" id="IPR000641">
    <property type="entry name" value="CbxX/CfxQ"/>
</dbReference>
<feature type="compositionally biased region" description="Basic and acidic residues" evidence="3">
    <location>
        <begin position="1"/>
        <end position="16"/>
    </location>
</feature>
<dbReference type="EMBL" id="MU864445">
    <property type="protein sequence ID" value="KAK4185574.1"/>
    <property type="molecule type" value="Genomic_DNA"/>
</dbReference>
<dbReference type="AlphaFoldDB" id="A0AAN7AGA1"/>
<evidence type="ECO:0000256" key="1">
    <source>
        <dbReference type="ARBA" id="ARBA00022741"/>
    </source>
</evidence>
<dbReference type="Proteomes" id="UP001302126">
    <property type="component" value="Unassembled WGS sequence"/>
</dbReference>
<name>A0AAN7AGA1_9PEZI</name>
<accession>A0AAN7AGA1</accession>
<evidence type="ECO:0000259" key="4">
    <source>
        <dbReference type="SMART" id="SM00382"/>
    </source>
</evidence>
<keyword evidence="2" id="KW-0067">ATP-binding</keyword>
<sequence>MEPKTVTRKRSVDRTNDSLTTKRPRPLESEGIQMSTLPSIYHMVKSVGIDWREAIRQHLGLELSATDGDLQNALSNASQIVRMAAPPSPPPIPDPFYLTVHEIYCQKDRGIYHIEPSLIQVGAAANHLAGRDRVSTIQNVIEKNPGLAFLVIREYQCCDHKGPINQQEQPYQIKQSIVFESDHLCAVLAQLQTIIPHGKSLIPTSIQRRKSYSNFNLWLYYHYRDTIPELLDSEDISSQAKKELATFMKFVEENSGEFKAITKLLEERQLSRQYLPYLFIPGEVLLIRNKYSENHNRAARLDKWSTMSVTWHPNRHDRSSPNGDAIKAPLRSFMRVTMELEMVTWEFDGWFSRSVVFEKLELDFPHKEPFDISSLYIYPISYADEHTRDALRRRGEMFWSCRFARYVSYTGPDASGTETFVNVRFMVDCEAYGDQTRKYANNRGNRSIQGDSRRDDLGPEAMALDTPTNPEFTLFLPAWMYGFNMESKQWHKLSVAHISDIDWDKTAFHRLVIPEDTKDVIKALITNKLDSSASTDLIRGKGSGLIVLFHGPPGTGKTLTAESVAEFAKKPLYRVTCGDVGTRPEAVEDYLRHTLDRGKRWDCVVLLDEAEVFLQERSLKDLQRNALVSVFLRELEYYDGILILTSNRVGTFDEGFKSRIQLALHYGRLSQKSRRCVWQNFIDRLEDDPLVASYLDVTDLREHLKELSLFELNGREIRNAINIARQLAKAEKRQLDFECLCKVIKVQTRFDDYLRGYNEGLDDDAMARENRKR</sequence>
<feature type="domain" description="AAA+ ATPase" evidence="4">
    <location>
        <begin position="543"/>
        <end position="670"/>
    </location>
</feature>
<dbReference type="CDD" id="cd19481">
    <property type="entry name" value="RecA-like_protease"/>
    <property type="match status" value="1"/>
</dbReference>